<reference evidence="1 2" key="1">
    <citation type="journal article" date="2015" name="Stand. Genomic Sci.">
        <title>Genomic Encyclopedia of Bacterial and Archaeal Type Strains, Phase III: the genomes of soil and plant-associated and newly described type strains.</title>
        <authorList>
            <person name="Whitman W.B."/>
            <person name="Woyke T."/>
            <person name="Klenk H.P."/>
            <person name="Zhou Y."/>
            <person name="Lilburn T.G."/>
            <person name="Beck B.J."/>
            <person name="De Vos P."/>
            <person name="Vandamme P."/>
            <person name="Eisen J.A."/>
            <person name="Garrity G."/>
            <person name="Hugenholtz P."/>
            <person name="Kyrpides N.C."/>
        </authorList>
    </citation>
    <scope>NUCLEOTIDE SEQUENCE [LARGE SCALE GENOMIC DNA]</scope>
    <source>
        <strain evidence="1 2">CGMCC 1.10948</strain>
    </source>
</reference>
<dbReference type="AlphaFoldDB" id="A0A562QNB7"/>
<gene>
    <name evidence="1" type="ORF">IQ16_08258</name>
</gene>
<evidence type="ECO:0000313" key="1">
    <source>
        <dbReference type="EMBL" id="TWI58227.1"/>
    </source>
</evidence>
<dbReference type="EMBL" id="VLLA01000046">
    <property type="protein sequence ID" value="TWI58227.1"/>
    <property type="molecule type" value="Genomic_DNA"/>
</dbReference>
<keyword evidence="2" id="KW-1185">Reference proteome</keyword>
<name>A0A562QNB7_9BRAD</name>
<proteinExistence type="predicted"/>
<accession>A0A562QNB7</accession>
<sequence length="194" mass="20991">MPHGYWYVPGRLEKCEMDPRSGTGPVRCRLISHTAARRTIARPLGPHQSGSSGQTFRCDSCWSGWLCPPAESQTEVTALSKPSRHSCRQNALAALLATSAIGVAPQKIILDRIKVCPALPSSRRASLSIAARQIVGADQTRGNARQVRPEDHRTAIGDGARMKQCMCQTEFACFAGASEEFVVNLPTVVSNSTM</sequence>
<organism evidence="1 2">
    <name type="scientific">Bradyrhizobium huanghuaihaiense</name>
    <dbReference type="NCBI Taxonomy" id="990078"/>
    <lineage>
        <taxon>Bacteria</taxon>
        <taxon>Pseudomonadati</taxon>
        <taxon>Pseudomonadota</taxon>
        <taxon>Alphaproteobacteria</taxon>
        <taxon>Hyphomicrobiales</taxon>
        <taxon>Nitrobacteraceae</taxon>
        <taxon>Bradyrhizobium</taxon>
    </lineage>
</organism>
<evidence type="ECO:0000313" key="2">
    <source>
        <dbReference type="Proteomes" id="UP000316291"/>
    </source>
</evidence>
<dbReference type="Proteomes" id="UP000316291">
    <property type="component" value="Unassembled WGS sequence"/>
</dbReference>
<protein>
    <submittedName>
        <fullName evidence="1">Uncharacterized protein</fullName>
    </submittedName>
</protein>
<comment type="caution">
    <text evidence="1">The sequence shown here is derived from an EMBL/GenBank/DDBJ whole genome shotgun (WGS) entry which is preliminary data.</text>
</comment>